<dbReference type="HOGENOM" id="CLU_2981302_0_0_1"/>
<dbReference type="Proteomes" id="UP000000304">
    <property type="component" value="Chromosome 3R"/>
</dbReference>
<keyword evidence="1" id="KW-0732">Signal</keyword>
<feature type="chain" id="PRO_5002824622" evidence="1">
    <location>
        <begin position="20"/>
        <end position="58"/>
    </location>
</feature>
<dbReference type="AlphaFoldDB" id="B4QXG3"/>
<name>B4QXG3_DROSI</name>
<keyword evidence="3" id="KW-1185">Reference proteome</keyword>
<accession>B4QXG3</accession>
<evidence type="ECO:0000256" key="1">
    <source>
        <dbReference type="SAM" id="SignalP"/>
    </source>
</evidence>
<sequence length="58" mass="6576">MRVAYAHVLLLLLVLVVQLVPPTCKWSSTSSSTGKDIINKYTKYDYECECELQNKGPQ</sequence>
<dbReference type="OMA" id="YDYECEC"/>
<organism evidence="2 3">
    <name type="scientific">Drosophila simulans</name>
    <name type="common">Fruit fly</name>
    <dbReference type="NCBI Taxonomy" id="7240"/>
    <lineage>
        <taxon>Eukaryota</taxon>
        <taxon>Metazoa</taxon>
        <taxon>Ecdysozoa</taxon>
        <taxon>Arthropoda</taxon>
        <taxon>Hexapoda</taxon>
        <taxon>Insecta</taxon>
        <taxon>Pterygota</taxon>
        <taxon>Neoptera</taxon>
        <taxon>Endopterygota</taxon>
        <taxon>Diptera</taxon>
        <taxon>Brachycera</taxon>
        <taxon>Muscomorpha</taxon>
        <taxon>Ephydroidea</taxon>
        <taxon>Drosophilidae</taxon>
        <taxon>Drosophila</taxon>
        <taxon>Sophophora</taxon>
    </lineage>
</organism>
<dbReference type="EMBL" id="CM000364">
    <property type="protein sequence ID" value="EDX14649.1"/>
    <property type="molecule type" value="Genomic_DNA"/>
</dbReference>
<feature type="signal peptide" evidence="1">
    <location>
        <begin position="1"/>
        <end position="19"/>
    </location>
</feature>
<evidence type="ECO:0000313" key="3">
    <source>
        <dbReference type="Proteomes" id="UP000000304"/>
    </source>
</evidence>
<dbReference type="PhylomeDB" id="B4QXG3"/>
<evidence type="ECO:0000313" key="2">
    <source>
        <dbReference type="EMBL" id="EDX14649.1"/>
    </source>
</evidence>
<reference evidence="2 3" key="1">
    <citation type="journal article" date="2007" name="Nature">
        <title>Evolution of genes and genomes on the Drosophila phylogeny.</title>
        <authorList>
            <consortium name="Drosophila 12 Genomes Consortium"/>
            <person name="Clark A.G."/>
            <person name="Eisen M.B."/>
            <person name="Smith D.R."/>
            <person name="Bergman C.M."/>
            <person name="Oliver B."/>
            <person name="Markow T.A."/>
            <person name="Kaufman T.C."/>
            <person name="Kellis M."/>
            <person name="Gelbart W."/>
            <person name="Iyer V.N."/>
            <person name="Pollard D.A."/>
            <person name="Sackton T.B."/>
            <person name="Larracuente A.M."/>
            <person name="Singh N.D."/>
            <person name="Abad J.P."/>
            <person name="Abt D.N."/>
            <person name="Adryan B."/>
            <person name="Aguade M."/>
            <person name="Akashi H."/>
            <person name="Anderson W.W."/>
            <person name="Aquadro C.F."/>
            <person name="Ardell D.H."/>
            <person name="Arguello R."/>
            <person name="Artieri C.G."/>
            <person name="Barbash D.A."/>
            <person name="Barker D."/>
            <person name="Barsanti P."/>
            <person name="Batterham P."/>
            <person name="Batzoglou S."/>
            <person name="Begun D."/>
            <person name="Bhutkar A."/>
            <person name="Blanco E."/>
            <person name="Bosak S.A."/>
            <person name="Bradley R.K."/>
            <person name="Brand A.D."/>
            <person name="Brent M.R."/>
            <person name="Brooks A.N."/>
            <person name="Brown R.H."/>
            <person name="Butlin R.K."/>
            <person name="Caggese C."/>
            <person name="Calvi B.R."/>
            <person name="Bernardo de Carvalho A."/>
            <person name="Caspi A."/>
            <person name="Castrezana S."/>
            <person name="Celniker S.E."/>
            <person name="Chang J.L."/>
            <person name="Chapple C."/>
            <person name="Chatterji S."/>
            <person name="Chinwalla A."/>
            <person name="Civetta A."/>
            <person name="Clifton S.W."/>
            <person name="Comeron J.M."/>
            <person name="Costello J.C."/>
            <person name="Coyne J.A."/>
            <person name="Daub J."/>
            <person name="David R.G."/>
            <person name="Delcher A.L."/>
            <person name="Delehaunty K."/>
            <person name="Do C.B."/>
            <person name="Ebling H."/>
            <person name="Edwards K."/>
            <person name="Eickbush T."/>
            <person name="Evans J.D."/>
            <person name="Filipski A."/>
            <person name="Findeiss S."/>
            <person name="Freyhult E."/>
            <person name="Fulton L."/>
            <person name="Fulton R."/>
            <person name="Garcia A.C."/>
            <person name="Gardiner A."/>
            <person name="Garfield D.A."/>
            <person name="Garvin B.E."/>
            <person name="Gibson G."/>
            <person name="Gilbert D."/>
            <person name="Gnerre S."/>
            <person name="Godfrey J."/>
            <person name="Good R."/>
            <person name="Gotea V."/>
            <person name="Gravely B."/>
            <person name="Greenberg A.J."/>
            <person name="Griffiths-Jones S."/>
            <person name="Gross S."/>
            <person name="Guigo R."/>
            <person name="Gustafson E.A."/>
            <person name="Haerty W."/>
            <person name="Hahn M.W."/>
            <person name="Halligan D.L."/>
            <person name="Halpern A.L."/>
            <person name="Halter G.M."/>
            <person name="Han M.V."/>
            <person name="Heger A."/>
            <person name="Hillier L."/>
            <person name="Hinrichs A.S."/>
            <person name="Holmes I."/>
            <person name="Hoskins R.A."/>
            <person name="Hubisz M.J."/>
            <person name="Hultmark D."/>
            <person name="Huntley M.A."/>
            <person name="Jaffe D.B."/>
            <person name="Jagadeeshan S."/>
            <person name="Jeck W.R."/>
            <person name="Johnson J."/>
            <person name="Jones C.D."/>
            <person name="Jordan W.C."/>
            <person name="Karpen G.H."/>
            <person name="Kataoka E."/>
            <person name="Keightley P.D."/>
            <person name="Kheradpour P."/>
            <person name="Kirkness E.F."/>
            <person name="Koerich L.B."/>
            <person name="Kristiansen K."/>
            <person name="Kudrna D."/>
            <person name="Kulathinal R.J."/>
            <person name="Kumar S."/>
            <person name="Kwok R."/>
            <person name="Lander E."/>
            <person name="Langley C.H."/>
            <person name="Lapoint R."/>
            <person name="Lazzaro B.P."/>
            <person name="Lee S.J."/>
            <person name="Levesque L."/>
            <person name="Li R."/>
            <person name="Lin C.F."/>
            <person name="Lin M.F."/>
            <person name="Lindblad-Toh K."/>
            <person name="Llopart A."/>
            <person name="Long M."/>
            <person name="Low L."/>
            <person name="Lozovsky E."/>
            <person name="Lu J."/>
            <person name="Luo M."/>
            <person name="Machado C.A."/>
            <person name="Makalowski W."/>
            <person name="Marzo M."/>
            <person name="Matsuda M."/>
            <person name="Matzkin L."/>
            <person name="McAllister B."/>
            <person name="McBride C.S."/>
            <person name="McKernan B."/>
            <person name="McKernan K."/>
            <person name="Mendez-Lago M."/>
            <person name="Minx P."/>
            <person name="Mollenhauer M.U."/>
            <person name="Montooth K."/>
            <person name="Mount S.M."/>
            <person name="Mu X."/>
            <person name="Myers E."/>
            <person name="Negre B."/>
            <person name="Newfeld S."/>
            <person name="Nielsen R."/>
            <person name="Noor M.A."/>
            <person name="O'Grady P."/>
            <person name="Pachter L."/>
            <person name="Papaceit M."/>
            <person name="Parisi M.J."/>
            <person name="Parisi M."/>
            <person name="Parts L."/>
            <person name="Pedersen J.S."/>
            <person name="Pesole G."/>
            <person name="Phillippy A.M."/>
            <person name="Ponting C.P."/>
            <person name="Pop M."/>
            <person name="Porcelli D."/>
            <person name="Powell J.R."/>
            <person name="Prohaska S."/>
            <person name="Pruitt K."/>
            <person name="Puig M."/>
            <person name="Quesneville H."/>
            <person name="Ram K.R."/>
            <person name="Rand D."/>
            <person name="Rasmussen M.D."/>
            <person name="Reed L.K."/>
            <person name="Reenan R."/>
            <person name="Reily A."/>
            <person name="Remington K.A."/>
            <person name="Rieger T.T."/>
            <person name="Ritchie M.G."/>
            <person name="Robin C."/>
            <person name="Rogers Y.H."/>
            <person name="Rohde C."/>
            <person name="Rozas J."/>
            <person name="Rubenfield M.J."/>
            <person name="Ruiz A."/>
            <person name="Russo S."/>
            <person name="Salzberg S.L."/>
            <person name="Sanchez-Gracia A."/>
            <person name="Saranga D.J."/>
            <person name="Sato H."/>
            <person name="Schaeffer S.W."/>
            <person name="Schatz M.C."/>
            <person name="Schlenke T."/>
            <person name="Schwartz R."/>
            <person name="Segarra C."/>
            <person name="Singh R.S."/>
            <person name="Sirot L."/>
            <person name="Sirota M."/>
            <person name="Sisneros N.B."/>
            <person name="Smith C.D."/>
            <person name="Smith T.F."/>
            <person name="Spieth J."/>
            <person name="Stage D.E."/>
            <person name="Stark A."/>
            <person name="Stephan W."/>
            <person name="Strausberg R.L."/>
            <person name="Strempel S."/>
            <person name="Sturgill D."/>
            <person name="Sutton G."/>
            <person name="Sutton G.G."/>
            <person name="Tao W."/>
            <person name="Teichmann S."/>
            <person name="Tobari Y.N."/>
            <person name="Tomimura Y."/>
            <person name="Tsolas J.M."/>
            <person name="Valente V.L."/>
            <person name="Venter E."/>
            <person name="Venter J.C."/>
            <person name="Vicario S."/>
            <person name="Vieira F.G."/>
            <person name="Vilella A.J."/>
            <person name="Villasante A."/>
            <person name="Walenz B."/>
            <person name="Wang J."/>
            <person name="Wasserman M."/>
            <person name="Watts T."/>
            <person name="Wilson D."/>
            <person name="Wilson R.K."/>
            <person name="Wing R.A."/>
            <person name="Wolfner M.F."/>
            <person name="Wong A."/>
            <person name="Wong G.K."/>
            <person name="Wu C.I."/>
            <person name="Wu G."/>
            <person name="Yamamoto D."/>
            <person name="Yang H.P."/>
            <person name="Yang S.P."/>
            <person name="Yorke J.A."/>
            <person name="Yoshida K."/>
            <person name="Zdobnov E."/>
            <person name="Zhang P."/>
            <person name="Zhang Y."/>
            <person name="Zimin A.V."/>
            <person name="Baldwin J."/>
            <person name="Abdouelleil A."/>
            <person name="Abdulkadir J."/>
            <person name="Abebe A."/>
            <person name="Abera B."/>
            <person name="Abreu J."/>
            <person name="Acer S.C."/>
            <person name="Aftuck L."/>
            <person name="Alexander A."/>
            <person name="An P."/>
            <person name="Anderson E."/>
            <person name="Anderson S."/>
            <person name="Arachi H."/>
            <person name="Azer M."/>
            <person name="Bachantsang P."/>
            <person name="Barry A."/>
            <person name="Bayul T."/>
            <person name="Berlin A."/>
            <person name="Bessette D."/>
            <person name="Bloom T."/>
            <person name="Blye J."/>
            <person name="Boguslavskiy L."/>
            <person name="Bonnet C."/>
            <person name="Boukhgalter B."/>
            <person name="Bourzgui I."/>
            <person name="Brown A."/>
            <person name="Cahill P."/>
            <person name="Channer S."/>
            <person name="Cheshatsang Y."/>
            <person name="Chuda L."/>
            <person name="Citroen M."/>
            <person name="Collymore A."/>
            <person name="Cooke P."/>
            <person name="Costello M."/>
            <person name="D'Aco K."/>
            <person name="Daza R."/>
            <person name="De Haan G."/>
            <person name="DeGray S."/>
            <person name="DeMaso C."/>
            <person name="Dhargay N."/>
            <person name="Dooley K."/>
            <person name="Dooley E."/>
            <person name="Doricent M."/>
            <person name="Dorje P."/>
            <person name="Dorjee K."/>
            <person name="Dupes A."/>
            <person name="Elong R."/>
            <person name="Falk J."/>
            <person name="Farina A."/>
            <person name="Faro S."/>
            <person name="Ferguson D."/>
            <person name="Fisher S."/>
            <person name="Foley C.D."/>
            <person name="Franke A."/>
            <person name="Friedrich D."/>
            <person name="Gadbois L."/>
            <person name="Gearin G."/>
            <person name="Gearin C.R."/>
            <person name="Giannoukos G."/>
            <person name="Goode T."/>
            <person name="Graham J."/>
            <person name="Grandbois E."/>
            <person name="Grewal S."/>
            <person name="Gyaltsen K."/>
            <person name="Hafez N."/>
            <person name="Hagos B."/>
            <person name="Hall J."/>
            <person name="Henson C."/>
            <person name="Hollinger A."/>
            <person name="Honan T."/>
            <person name="Huard M.D."/>
            <person name="Hughes L."/>
            <person name="Hurhula B."/>
            <person name="Husby M.E."/>
            <person name="Kamat A."/>
            <person name="Kanga B."/>
            <person name="Kashin S."/>
            <person name="Khazanovich D."/>
            <person name="Kisner P."/>
            <person name="Lance K."/>
            <person name="Lara M."/>
            <person name="Lee W."/>
            <person name="Lennon N."/>
            <person name="Letendre F."/>
            <person name="LeVine R."/>
            <person name="Lipovsky A."/>
            <person name="Liu X."/>
            <person name="Liu J."/>
            <person name="Liu S."/>
            <person name="Lokyitsang T."/>
            <person name="Lokyitsang Y."/>
            <person name="Lubonja R."/>
            <person name="Lui A."/>
            <person name="MacDonald P."/>
            <person name="Magnisalis V."/>
            <person name="Maru K."/>
            <person name="Matthews C."/>
            <person name="McCusker W."/>
            <person name="McDonough S."/>
            <person name="Mehta T."/>
            <person name="Meldrim J."/>
            <person name="Meneus L."/>
            <person name="Mihai O."/>
            <person name="Mihalev A."/>
            <person name="Mihova T."/>
            <person name="Mittelman R."/>
            <person name="Mlenga V."/>
            <person name="Montmayeur A."/>
            <person name="Mulrain L."/>
            <person name="Navidi A."/>
            <person name="Naylor J."/>
            <person name="Negash T."/>
            <person name="Nguyen T."/>
            <person name="Nguyen N."/>
            <person name="Nicol R."/>
            <person name="Norbu C."/>
            <person name="Norbu N."/>
            <person name="Novod N."/>
            <person name="O'Neill B."/>
            <person name="Osman S."/>
            <person name="Markiewicz E."/>
            <person name="Oyono O.L."/>
            <person name="Patti C."/>
            <person name="Phunkhang P."/>
            <person name="Pierre F."/>
            <person name="Priest M."/>
            <person name="Raghuraman S."/>
            <person name="Rege F."/>
            <person name="Reyes R."/>
            <person name="Rise C."/>
            <person name="Rogov P."/>
            <person name="Ross K."/>
            <person name="Ryan E."/>
            <person name="Settipalli S."/>
            <person name="Shea T."/>
            <person name="Sherpa N."/>
            <person name="Shi L."/>
            <person name="Shih D."/>
            <person name="Sparrow T."/>
            <person name="Spaulding J."/>
            <person name="Stalker J."/>
            <person name="Stange-Thomann N."/>
            <person name="Stavropoulos S."/>
            <person name="Stone C."/>
            <person name="Strader C."/>
            <person name="Tesfaye S."/>
            <person name="Thomson T."/>
            <person name="Thoulutsang Y."/>
            <person name="Thoulutsang D."/>
            <person name="Topham K."/>
            <person name="Topping I."/>
            <person name="Tsamla T."/>
            <person name="Vassiliev H."/>
            <person name="Vo A."/>
            <person name="Wangchuk T."/>
            <person name="Wangdi T."/>
            <person name="Weiand M."/>
            <person name="Wilkinson J."/>
            <person name="Wilson A."/>
            <person name="Yadav S."/>
            <person name="Young G."/>
            <person name="Yu Q."/>
            <person name="Zembek L."/>
            <person name="Zhong D."/>
            <person name="Zimmer A."/>
            <person name="Zwirko Z."/>
            <person name="Jaffe D.B."/>
            <person name="Alvarez P."/>
            <person name="Brockman W."/>
            <person name="Butler J."/>
            <person name="Chin C."/>
            <person name="Gnerre S."/>
            <person name="Grabherr M."/>
            <person name="Kleber M."/>
            <person name="Mauceli E."/>
            <person name="MacCallum I."/>
        </authorList>
    </citation>
    <scope>NUCLEOTIDE SEQUENCE [LARGE SCALE GENOMIC DNA]</scope>
    <source>
        <strain evidence="3">white501</strain>
    </source>
</reference>
<gene>
    <name evidence="2" type="primary">Dsim\GD21333</name>
    <name evidence="2" type="ORF">Dsim_GD21333</name>
</gene>
<protein>
    <submittedName>
        <fullName evidence="2">GD21333</fullName>
    </submittedName>
</protein>
<proteinExistence type="predicted"/>